<dbReference type="SUPFAM" id="SSF54427">
    <property type="entry name" value="NTF2-like"/>
    <property type="match status" value="1"/>
</dbReference>
<dbReference type="InterPro" id="IPR032710">
    <property type="entry name" value="NTF2-like_dom_sf"/>
</dbReference>
<protein>
    <submittedName>
        <fullName evidence="1">SnoaL-like polyketide cyclase</fullName>
    </submittedName>
</protein>
<evidence type="ECO:0000313" key="2">
    <source>
        <dbReference type="Proteomes" id="UP000199435"/>
    </source>
</evidence>
<dbReference type="InterPro" id="IPR009959">
    <property type="entry name" value="Cyclase_SnoaL-like"/>
</dbReference>
<dbReference type="OrthoDB" id="9809822at2"/>
<accession>A0A1C3U681</accession>
<proteinExistence type="predicted"/>
<dbReference type="GO" id="GO:0030638">
    <property type="term" value="P:polyketide metabolic process"/>
    <property type="evidence" value="ECO:0007669"/>
    <property type="project" value="InterPro"/>
</dbReference>
<dbReference type="PANTHER" id="PTHR38436:SF1">
    <property type="entry name" value="ESTER CYCLASE"/>
    <property type="match status" value="1"/>
</dbReference>
<sequence>MSKEDDNKAVVGRWFTEFWGKDVNLAVIDEIAAPDMLLKYSLHEPRRGRADIRAFMTDFRAAFPDLNFWGTADLIAEGDYVVGQWEGGGTHTGPAFGDFLIGGLSAATGRTMRFTGTTVLKVIDGKIVEEIGLDDGLTAMTQLGLVKAA</sequence>
<gene>
    <name evidence="1" type="ORF">GA0061102_100242</name>
</gene>
<dbReference type="Pfam" id="PF07366">
    <property type="entry name" value="SnoaL"/>
    <property type="match status" value="1"/>
</dbReference>
<dbReference type="RefSeq" id="WP_092843787.1">
    <property type="nucleotide sequence ID" value="NZ_FMAH01000002.1"/>
</dbReference>
<reference evidence="2" key="1">
    <citation type="submission" date="2016-08" db="EMBL/GenBank/DDBJ databases">
        <authorList>
            <person name="Varghese N."/>
            <person name="Submissions Spin"/>
        </authorList>
    </citation>
    <scope>NUCLEOTIDE SEQUENCE [LARGE SCALE GENOMIC DNA]</scope>
    <source>
        <strain evidence="2">HAMBI 2971</strain>
    </source>
</reference>
<dbReference type="PANTHER" id="PTHR38436">
    <property type="entry name" value="POLYKETIDE CYCLASE SNOAL-LIKE DOMAIN"/>
    <property type="match status" value="1"/>
</dbReference>
<dbReference type="Proteomes" id="UP000199435">
    <property type="component" value="Unassembled WGS sequence"/>
</dbReference>
<dbReference type="AlphaFoldDB" id="A0A1C3U681"/>
<organism evidence="1 2">
    <name type="scientific">Rhizobium miluonense</name>
    <dbReference type="NCBI Taxonomy" id="411945"/>
    <lineage>
        <taxon>Bacteria</taxon>
        <taxon>Pseudomonadati</taxon>
        <taxon>Pseudomonadota</taxon>
        <taxon>Alphaproteobacteria</taxon>
        <taxon>Hyphomicrobiales</taxon>
        <taxon>Rhizobiaceae</taxon>
        <taxon>Rhizobium/Agrobacterium group</taxon>
        <taxon>Rhizobium</taxon>
    </lineage>
</organism>
<evidence type="ECO:0000313" key="1">
    <source>
        <dbReference type="EMBL" id="SCB10991.1"/>
    </source>
</evidence>
<dbReference type="STRING" id="411945.GA0061102_100242"/>
<dbReference type="Gene3D" id="3.10.450.50">
    <property type="match status" value="1"/>
</dbReference>
<keyword evidence="2" id="KW-1185">Reference proteome</keyword>
<name>A0A1C3U681_9HYPH</name>
<dbReference type="EMBL" id="FMAH01000002">
    <property type="protein sequence ID" value="SCB10991.1"/>
    <property type="molecule type" value="Genomic_DNA"/>
</dbReference>